<dbReference type="EMBL" id="PKUQ01000001">
    <property type="protein sequence ID" value="PLW79203.1"/>
    <property type="molecule type" value="Genomic_DNA"/>
</dbReference>
<dbReference type="Pfam" id="PF00682">
    <property type="entry name" value="HMGL-like"/>
    <property type="match status" value="1"/>
</dbReference>
<dbReference type="PANTHER" id="PTHR42738">
    <property type="entry name" value="HYDROXYMETHYLGLUTARYL-COA LYASE"/>
    <property type="match status" value="1"/>
</dbReference>
<feature type="domain" description="Pyruvate carboxyltransferase" evidence="4">
    <location>
        <begin position="13"/>
        <end position="282"/>
    </location>
</feature>
<gene>
    <name evidence="5" type="ORF">C0081_02995</name>
</gene>
<dbReference type="InterPro" id="IPR000891">
    <property type="entry name" value="PYR_CT"/>
</dbReference>
<name>A0A2N5XXG7_9HYPH</name>
<dbReference type="GO" id="GO:0004419">
    <property type="term" value="F:hydroxymethylglutaryl-CoA lyase activity"/>
    <property type="evidence" value="ECO:0007669"/>
    <property type="project" value="TreeGrafter"/>
</dbReference>
<keyword evidence="6" id="KW-1185">Reference proteome</keyword>
<dbReference type="InterPro" id="IPR043594">
    <property type="entry name" value="HMGL"/>
</dbReference>
<evidence type="ECO:0000313" key="5">
    <source>
        <dbReference type="EMBL" id="PLW79203.1"/>
    </source>
</evidence>
<dbReference type="GO" id="GO:0046872">
    <property type="term" value="F:metal ion binding"/>
    <property type="evidence" value="ECO:0007669"/>
    <property type="project" value="UniProtKB-KW"/>
</dbReference>
<dbReference type="Proteomes" id="UP000234881">
    <property type="component" value="Unassembled WGS sequence"/>
</dbReference>
<organism evidence="5 6">
    <name type="scientific">Cohaesibacter celericrescens</name>
    <dbReference type="NCBI Taxonomy" id="2067669"/>
    <lineage>
        <taxon>Bacteria</taxon>
        <taxon>Pseudomonadati</taxon>
        <taxon>Pseudomonadota</taxon>
        <taxon>Alphaproteobacteria</taxon>
        <taxon>Hyphomicrobiales</taxon>
        <taxon>Cohaesibacteraceae</taxon>
    </lineage>
</organism>
<evidence type="ECO:0000313" key="6">
    <source>
        <dbReference type="Proteomes" id="UP000234881"/>
    </source>
</evidence>
<dbReference type="OrthoDB" id="9784013at2"/>
<comment type="similarity">
    <text evidence="1">Belongs to the HMG-CoA lyase family.</text>
</comment>
<evidence type="ECO:0000256" key="2">
    <source>
        <dbReference type="ARBA" id="ARBA00022723"/>
    </source>
</evidence>
<keyword evidence="3 5" id="KW-0456">Lyase</keyword>
<evidence type="ECO:0000256" key="3">
    <source>
        <dbReference type="ARBA" id="ARBA00023239"/>
    </source>
</evidence>
<dbReference type="RefSeq" id="WP_101532285.1">
    <property type="nucleotide sequence ID" value="NZ_PKUQ01000001.1"/>
</dbReference>
<accession>A0A2N5XXG7</accession>
<protein>
    <submittedName>
        <fullName evidence="5">Hydroxymethylglutaryl-CoA lyase</fullName>
    </submittedName>
</protein>
<dbReference type="Gene3D" id="3.20.20.70">
    <property type="entry name" value="Aldolase class I"/>
    <property type="match status" value="1"/>
</dbReference>
<dbReference type="AlphaFoldDB" id="A0A2N5XXG7"/>
<evidence type="ECO:0000256" key="1">
    <source>
        <dbReference type="ARBA" id="ARBA00009405"/>
    </source>
</evidence>
<proteinExistence type="inferred from homology"/>
<keyword evidence="2" id="KW-0479">Metal-binding</keyword>
<evidence type="ECO:0000259" key="4">
    <source>
        <dbReference type="PROSITE" id="PS50991"/>
    </source>
</evidence>
<sequence length="319" mass="33967">MTDIYKLYPKDRITLREVGLRDGLQMVTQYPSTAGKQEWMKQEYASGIRHFELGSYLPKDRYPMFADIDDLTATIDALPGAHAAALVPNLRGAKNGFASGVAELQCVVSASEAHNEANLNCSQETTLRQIGDIVAQRDAMENGPIIGVGLAMSFGCSISGHVAPKSVLDLAEKCYAMGIDIVSIADTVGYAGPHQVAHLTTEMQRLAGDKHFGVHLHDTRGMGLANAAAAMGQGARVLDASLGGLGGCPAALNATGNIVMEDLVFLCETSGFETGVDLEALISVRRILDREMPQEPLYGSLAKAGLPKAYPYSAEPQNT</sequence>
<dbReference type="SUPFAM" id="SSF51569">
    <property type="entry name" value="Aldolase"/>
    <property type="match status" value="1"/>
</dbReference>
<dbReference type="GO" id="GO:0006552">
    <property type="term" value="P:L-leucine catabolic process"/>
    <property type="evidence" value="ECO:0007669"/>
    <property type="project" value="TreeGrafter"/>
</dbReference>
<reference evidence="5 6" key="1">
    <citation type="submission" date="2018-01" db="EMBL/GenBank/DDBJ databases">
        <title>The draft genome sequence of Cohaesibacter sp. H1304.</title>
        <authorList>
            <person name="Wang N.-N."/>
            <person name="Du Z.-J."/>
        </authorList>
    </citation>
    <scope>NUCLEOTIDE SEQUENCE [LARGE SCALE GENOMIC DNA]</scope>
    <source>
        <strain evidence="5 6">H1304</strain>
    </source>
</reference>
<dbReference type="InterPro" id="IPR013785">
    <property type="entry name" value="Aldolase_TIM"/>
</dbReference>
<dbReference type="CDD" id="cd07938">
    <property type="entry name" value="DRE_TIM_HMGL"/>
    <property type="match status" value="1"/>
</dbReference>
<dbReference type="GO" id="GO:0046951">
    <property type="term" value="P:ketone body biosynthetic process"/>
    <property type="evidence" value="ECO:0007669"/>
    <property type="project" value="TreeGrafter"/>
</dbReference>
<dbReference type="PROSITE" id="PS50991">
    <property type="entry name" value="PYR_CT"/>
    <property type="match status" value="1"/>
</dbReference>
<comment type="caution">
    <text evidence="5">The sequence shown here is derived from an EMBL/GenBank/DDBJ whole genome shotgun (WGS) entry which is preliminary data.</text>
</comment>
<dbReference type="PANTHER" id="PTHR42738:SF7">
    <property type="entry name" value="HYDROXYMETHYLGLUTARYL-COA LYASE"/>
    <property type="match status" value="1"/>
</dbReference>